<feature type="region of interest" description="Disordered" evidence="1">
    <location>
        <begin position="30"/>
        <end position="65"/>
    </location>
</feature>
<gene>
    <name evidence="3" type="ORF">GCM10023185_42210</name>
</gene>
<dbReference type="RefSeq" id="WP_345238143.1">
    <property type="nucleotide sequence ID" value="NZ_BAABGZ010000080.1"/>
</dbReference>
<name>A0ABP8ISE7_9BACT</name>
<keyword evidence="4" id="KW-1185">Reference proteome</keyword>
<proteinExistence type="predicted"/>
<evidence type="ECO:0000256" key="2">
    <source>
        <dbReference type="SAM" id="SignalP"/>
    </source>
</evidence>
<dbReference type="PROSITE" id="PS51257">
    <property type="entry name" value="PROKAR_LIPOPROTEIN"/>
    <property type="match status" value="1"/>
</dbReference>
<evidence type="ECO:0000313" key="3">
    <source>
        <dbReference type="EMBL" id="GAA4368984.1"/>
    </source>
</evidence>
<dbReference type="Proteomes" id="UP001501153">
    <property type="component" value="Unassembled WGS sequence"/>
</dbReference>
<dbReference type="EMBL" id="BAABGZ010000080">
    <property type="protein sequence ID" value="GAA4368984.1"/>
    <property type="molecule type" value="Genomic_DNA"/>
</dbReference>
<feature type="chain" id="PRO_5046968979" evidence="2">
    <location>
        <begin position="22"/>
        <end position="65"/>
    </location>
</feature>
<feature type="compositionally biased region" description="Polar residues" evidence="1">
    <location>
        <begin position="55"/>
        <end position="65"/>
    </location>
</feature>
<comment type="caution">
    <text evidence="3">The sequence shown here is derived from an EMBL/GenBank/DDBJ whole genome shotgun (WGS) entry which is preliminary data.</text>
</comment>
<organism evidence="3 4">
    <name type="scientific">Hymenobacter saemangeumensis</name>
    <dbReference type="NCBI Taxonomy" id="1084522"/>
    <lineage>
        <taxon>Bacteria</taxon>
        <taxon>Pseudomonadati</taxon>
        <taxon>Bacteroidota</taxon>
        <taxon>Cytophagia</taxon>
        <taxon>Cytophagales</taxon>
        <taxon>Hymenobacteraceae</taxon>
        <taxon>Hymenobacter</taxon>
    </lineage>
</organism>
<evidence type="ECO:0000313" key="4">
    <source>
        <dbReference type="Proteomes" id="UP001501153"/>
    </source>
</evidence>
<sequence length="65" mass="6745">MTTTAKSSFRSFSLLLIPALAASLLFSSCSNDPKATDPDNTATVVENPDVEPVTADTTSTEAPAQ</sequence>
<accession>A0ABP8ISE7</accession>
<reference evidence="4" key="1">
    <citation type="journal article" date="2019" name="Int. J. Syst. Evol. Microbiol.">
        <title>The Global Catalogue of Microorganisms (GCM) 10K type strain sequencing project: providing services to taxonomists for standard genome sequencing and annotation.</title>
        <authorList>
            <consortium name="The Broad Institute Genomics Platform"/>
            <consortium name="The Broad Institute Genome Sequencing Center for Infectious Disease"/>
            <person name="Wu L."/>
            <person name="Ma J."/>
        </authorList>
    </citation>
    <scope>NUCLEOTIDE SEQUENCE [LARGE SCALE GENOMIC DNA]</scope>
    <source>
        <strain evidence="4">JCM 17923</strain>
    </source>
</reference>
<evidence type="ECO:0000256" key="1">
    <source>
        <dbReference type="SAM" id="MobiDB-lite"/>
    </source>
</evidence>
<protein>
    <submittedName>
        <fullName evidence="3">Uncharacterized protein</fullName>
    </submittedName>
</protein>
<feature type="signal peptide" evidence="2">
    <location>
        <begin position="1"/>
        <end position="21"/>
    </location>
</feature>
<keyword evidence="2" id="KW-0732">Signal</keyword>